<dbReference type="AlphaFoldDB" id="A0AA86JAM6"/>
<feature type="transmembrane region" description="Helical" evidence="9">
    <location>
        <begin position="294"/>
        <end position="316"/>
    </location>
</feature>
<dbReference type="PROSITE" id="PS00872">
    <property type="entry name" value="NA_GALACTOSIDE_SYMP"/>
    <property type="match status" value="1"/>
</dbReference>
<feature type="transmembrane region" description="Helical" evidence="9">
    <location>
        <begin position="328"/>
        <end position="349"/>
    </location>
</feature>
<dbReference type="NCBIfam" id="TIGR00792">
    <property type="entry name" value="gph"/>
    <property type="match status" value="1"/>
</dbReference>
<feature type="transmembrane region" description="Helical" evidence="9">
    <location>
        <begin position="107"/>
        <end position="125"/>
    </location>
</feature>
<dbReference type="CDD" id="cd17332">
    <property type="entry name" value="MFS_MelB_like"/>
    <property type="match status" value="1"/>
</dbReference>
<evidence type="ECO:0000313" key="12">
    <source>
        <dbReference type="Proteomes" id="UP000789738"/>
    </source>
</evidence>
<keyword evidence="2" id="KW-0813">Transport</keyword>
<feature type="transmembrane region" description="Helical" evidence="9">
    <location>
        <begin position="405"/>
        <end position="425"/>
    </location>
</feature>
<evidence type="ECO:0000256" key="1">
    <source>
        <dbReference type="ARBA" id="ARBA00004651"/>
    </source>
</evidence>
<keyword evidence="8 9" id="KW-0472">Membrane</keyword>
<dbReference type="GO" id="GO:0005886">
    <property type="term" value="C:plasma membrane"/>
    <property type="evidence" value="ECO:0007669"/>
    <property type="project" value="UniProtKB-SubCell"/>
</dbReference>
<reference evidence="10" key="1">
    <citation type="submission" date="2021-10" db="EMBL/GenBank/DDBJ databases">
        <authorList>
            <person name="Mesa V."/>
        </authorList>
    </citation>
    <scope>NUCLEOTIDE SEQUENCE</scope>
    <source>
        <strain evidence="10">CC3_PB</strain>
    </source>
</reference>
<evidence type="ECO:0000256" key="7">
    <source>
        <dbReference type="ARBA" id="ARBA00022989"/>
    </source>
</evidence>
<feature type="transmembrane region" description="Helical" evidence="9">
    <location>
        <begin position="370"/>
        <end position="393"/>
    </location>
</feature>
<dbReference type="SUPFAM" id="SSF103473">
    <property type="entry name" value="MFS general substrate transporter"/>
    <property type="match status" value="1"/>
</dbReference>
<evidence type="ECO:0000256" key="5">
    <source>
        <dbReference type="ARBA" id="ARBA00022692"/>
    </source>
</evidence>
<dbReference type="PANTHER" id="PTHR11328">
    <property type="entry name" value="MAJOR FACILITATOR SUPERFAMILY DOMAIN-CONTAINING PROTEIN"/>
    <property type="match status" value="1"/>
</dbReference>
<evidence type="ECO:0000256" key="2">
    <source>
        <dbReference type="ARBA" id="ARBA00022448"/>
    </source>
</evidence>
<dbReference type="NCBIfam" id="NF007749">
    <property type="entry name" value="PRK10429.1"/>
    <property type="match status" value="1"/>
</dbReference>
<dbReference type="InterPro" id="IPR039672">
    <property type="entry name" value="MFS_2"/>
</dbReference>
<dbReference type="Proteomes" id="UP000789738">
    <property type="component" value="Unassembled WGS sequence"/>
</dbReference>
<dbReference type="PANTHER" id="PTHR11328:SF36">
    <property type="entry name" value="MELIBIOSE PERMEASE"/>
    <property type="match status" value="1"/>
</dbReference>
<dbReference type="InterPro" id="IPR036259">
    <property type="entry name" value="MFS_trans_sf"/>
</dbReference>
<keyword evidence="4" id="KW-0762">Sugar transport</keyword>
<dbReference type="Gene3D" id="1.20.1250.20">
    <property type="entry name" value="MFS general substrate transporter like domains"/>
    <property type="match status" value="2"/>
</dbReference>
<comment type="caution">
    <text evidence="10">The sequence shown here is derived from an EMBL/GenBank/DDBJ whole genome shotgun (WGS) entry which is preliminary data.</text>
</comment>
<feature type="transmembrane region" description="Helical" evidence="9">
    <location>
        <begin position="229"/>
        <end position="251"/>
    </location>
</feature>
<feature type="transmembrane region" description="Helical" evidence="9">
    <location>
        <begin position="179"/>
        <end position="198"/>
    </location>
</feature>
<dbReference type="GO" id="GO:0008643">
    <property type="term" value="P:carbohydrate transport"/>
    <property type="evidence" value="ECO:0007669"/>
    <property type="project" value="InterPro"/>
</dbReference>
<evidence type="ECO:0000256" key="3">
    <source>
        <dbReference type="ARBA" id="ARBA00022475"/>
    </source>
</evidence>
<keyword evidence="7 9" id="KW-1133">Transmembrane helix</keyword>
<dbReference type="Proteomes" id="UP001189143">
    <property type="component" value="Unassembled WGS sequence"/>
</dbReference>
<evidence type="ECO:0000256" key="4">
    <source>
        <dbReference type="ARBA" id="ARBA00022597"/>
    </source>
</evidence>
<dbReference type="InterPro" id="IPR001927">
    <property type="entry name" value="Na/Gal_symport"/>
</dbReference>
<sequence>MKITSKEKYSFGIGAIGKDAVYNIVAIYFMFYLTDVLGIGAGFIGALFFVARIWDAINDPIMGLVVDNTRTKWGKFRPWILIGTIVNSIILVFLFTDCGLTGTQLYLYVSVMYILWGMTYTLMDVPYWSMLPNLTSDKKEREQISVIPRIFAALAGLAINSLGLQIVSTLGKGNQKTGFLFFAIIVSVIFILTISITVKNTREHNSSQLNQEKTTLKQMMRVLIKNDQLIAFLALVLLFTIGQQIISSIQLYYFKYVTGSEGLFTVFVSFSGIATICGLFVFPKIVQKLSRAKVHILGCILPIMGILLLLIAGLVAPQNSLLVGLSGIIYSFGGGFFSGSQTVALADIVDYGEYKLGTRNESVVFSMQTFLVKISTAFGGLLTGVILSTTGYVPNAVQSASTINGLRVVMTVVPVIFILISIIVYKRFYKLNGDLLSKVIITLEEKRRNKSGDLTVDMGEISNIENRIKLIK</sequence>
<organism evidence="10 12">
    <name type="scientific">Clostridium neonatale</name>
    <dbReference type="NCBI Taxonomy" id="137838"/>
    <lineage>
        <taxon>Bacteria</taxon>
        <taxon>Bacillati</taxon>
        <taxon>Bacillota</taxon>
        <taxon>Clostridia</taxon>
        <taxon>Eubacteriales</taxon>
        <taxon>Clostridiaceae</taxon>
        <taxon>Clostridium</taxon>
    </lineage>
</organism>
<keyword evidence="6" id="KW-0769">Symport</keyword>
<feature type="transmembrane region" description="Helical" evidence="9">
    <location>
        <begin position="146"/>
        <end position="167"/>
    </location>
</feature>
<evidence type="ECO:0000313" key="10">
    <source>
        <dbReference type="EMBL" id="CAG9701541.1"/>
    </source>
</evidence>
<dbReference type="GO" id="GO:0015293">
    <property type="term" value="F:symporter activity"/>
    <property type="evidence" value="ECO:0007669"/>
    <property type="project" value="UniProtKB-KW"/>
</dbReference>
<feature type="transmembrane region" description="Helical" evidence="9">
    <location>
        <begin position="12"/>
        <end position="31"/>
    </location>
</feature>
<protein>
    <submittedName>
        <fullName evidence="10">Lactose permease</fullName>
    </submittedName>
</protein>
<dbReference type="EMBL" id="CAMTCP010000253">
    <property type="protein sequence ID" value="CAI3652326.1"/>
    <property type="molecule type" value="Genomic_DNA"/>
</dbReference>
<dbReference type="EMBL" id="CAKJVE010000001">
    <property type="protein sequence ID" value="CAG9701541.1"/>
    <property type="molecule type" value="Genomic_DNA"/>
</dbReference>
<name>A0AA86JAM6_9CLOT</name>
<dbReference type="Pfam" id="PF13347">
    <property type="entry name" value="MFS_2"/>
    <property type="match status" value="1"/>
</dbReference>
<keyword evidence="3" id="KW-1003">Cell membrane</keyword>
<evidence type="ECO:0000313" key="11">
    <source>
        <dbReference type="EMBL" id="CAI3652326.1"/>
    </source>
</evidence>
<evidence type="ECO:0000256" key="8">
    <source>
        <dbReference type="ARBA" id="ARBA00023136"/>
    </source>
</evidence>
<gene>
    <name evidence="10" type="primary">lacP</name>
    <name evidence="11" type="ORF">CNEO2_540003</name>
    <name evidence="10" type="ORF">CNEO_10075</name>
</gene>
<dbReference type="RefSeq" id="WP_210885781.1">
    <property type="nucleotide sequence ID" value="NZ_CAKJVE010000001.1"/>
</dbReference>
<proteinExistence type="predicted"/>
<dbReference type="GO" id="GO:0006814">
    <property type="term" value="P:sodium ion transport"/>
    <property type="evidence" value="ECO:0007669"/>
    <property type="project" value="InterPro"/>
</dbReference>
<accession>A0AA86JAM6</accession>
<reference evidence="11" key="2">
    <citation type="submission" date="2022-10" db="EMBL/GenBank/DDBJ databases">
        <authorList>
            <person name="Aires J."/>
            <person name="Mesa V."/>
        </authorList>
    </citation>
    <scope>NUCLEOTIDE SEQUENCE</scope>
    <source>
        <strain evidence="11">Clostridium neonatale JD116</strain>
    </source>
</reference>
<evidence type="ECO:0000256" key="6">
    <source>
        <dbReference type="ARBA" id="ARBA00022847"/>
    </source>
</evidence>
<keyword evidence="5 9" id="KW-0812">Transmembrane</keyword>
<comment type="subcellular location">
    <subcellularLocation>
        <location evidence="1">Cell membrane</location>
        <topology evidence="1">Multi-pass membrane protein</topology>
    </subcellularLocation>
</comment>
<feature type="transmembrane region" description="Helical" evidence="9">
    <location>
        <begin position="263"/>
        <end position="282"/>
    </location>
</feature>
<evidence type="ECO:0000256" key="9">
    <source>
        <dbReference type="SAM" id="Phobius"/>
    </source>
</evidence>
<feature type="transmembrane region" description="Helical" evidence="9">
    <location>
        <begin position="76"/>
        <end position="95"/>
    </location>
</feature>
<dbReference type="InterPro" id="IPR018043">
    <property type="entry name" value="Na/Gal_symport_CS"/>
</dbReference>
<feature type="transmembrane region" description="Helical" evidence="9">
    <location>
        <begin position="37"/>
        <end position="55"/>
    </location>
</feature>